<evidence type="ECO:0000313" key="2">
    <source>
        <dbReference type="EMBL" id="SEG53091.1"/>
    </source>
</evidence>
<reference evidence="2 3" key="1">
    <citation type="submission" date="2016-10" db="EMBL/GenBank/DDBJ databases">
        <authorList>
            <person name="de Groot N.N."/>
        </authorList>
    </citation>
    <scope>NUCLEOTIDE SEQUENCE [LARGE SCALE GENOMIC DNA]</scope>
    <source>
        <strain evidence="2 3">CGMCC 4.2023</strain>
    </source>
</reference>
<name>A0A1H6AWV7_9ACTN</name>
<evidence type="ECO:0000256" key="1">
    <source>
        <dbReference type="SAM" id="MobiDB-lite"/>
    </source>
</evidence>
<dbReference type="Pfam" id="PF14100">
    <property type="entry name" value="DUF6807"/>
    <property type="match status" value="1"/>
</dbReference>
<evidence type="ECO:0000313" key="3">
    <source>
        <dbReference type="Proteomes" id="UP000236754"/>
    </source>
</evidence>
<accession>A0A1H6AWV7</accession>
<proteinExistence type="predicted"/>
<dbReference type="OrthoDB" id="242375at2"/>
<sequence length="338" mass="36007">MPAGADAAGRAVRDPAGPAPYGPGGRDPHAVPLRLHHDPAAGVLVVTAGRTAVARYVYRPDTPAEESPKPYFHPLRTLSGAPLGVHRPWDHRWHTGLQFTWSHLSGDNFWGGPTFDPAAPGDGYVWRRNHGRQVHRGFERCDTAGAGVGFRERLDWIAARGERWIDESRTVRCHGVDAHRGLWVLDFGTALTNVRGAPLHFGSPTTRGRPGAGYTGLFWRGPRAWTGAPVVAADGSAGDAVMGSQAPWAAVSGEHDALDGGATVLAYAGTSSAPAPIRWFARSAEYAALNPSPAFDTEIVLAAGGTLRLAHRFVFVDKRTEPAELAVLAAEFAPPPGL</sequence>
<dbReference type="RefSeq" id="WP_103886347.1">
    <property type="nucleotide sequence ID" value="NZ_FNVU01000006.1"/>
</dbReference>
<organism evidence="2 3">
    <name type="scientific">Actinacidiphila yanglinensis</name>
    <dbReference type="NCBI Taxonomy" id="310779"/>
    <lineage>
        <taxon>Bacteria</taxon>
        <taxon>Bacillati</taxon>
        <taxon>Actinomycetota</taxon>
        <taxon>Actinomycetes</taxon>
        <taxon>Kitasatosporales</taxon>
        <taxon>Streptomycetaceae</taxon>
        <taxon>Actinacidiphila</taxon>
    </lineage>
</organism>
<keyword evidence="3" id="KW-1185">Reference proteome</keyword>
<dbReference type="AlphaFoldDB" id="A0A1H6AWV7"/>
<feature type="compositionally biased region" description="Low complexity" evidence="1">
    <location>
        <begin position="1"/>
        <end position="16"/>
    </location>
</feature>
<gene>
    <name evidence="2" type="ORF">SAMN05216223_10641</name>
</gene>
<protein>
    <submittedName>
        <fullName evidence="2">Methane oxygenase PmoA</fullName>
    </submittedName>
</protein>
<dbReference type="InterPro" id="IPR029475">
    <property type="entry name" value="DUF6807"/>
</dbReference>
<dbReference type="EMBL" id="FNVU01000006">
    <property type="protein sequence ID" value="SEG53091.1"/>
    <property type="molecule type" value="Genomic_DNA"/>
</dbReference>
<feature type="region of interest" description="Disordered" evidence="1">
    <location>
        <begin position="1"/>
        <end position="33"/>
    </location>
</feature>
<dbReference type="Proteomes" id="UP000236754">
    <property type="component" value="Unassembled WGS sequence"/>
</dbReference>